<gene>
    <name evidence="1" type="ORF">VITFI_CDS0103</name>
    <name evidence="2" type="ORF">VITFI_CDS0665</name>
    <name evidence="3" type="ORF">VITFI_CDS1053</name>
    <name evidence="4" type="ORF">VITFI_CDS1541</name>
</gene>
<dbReference type="EMBL" id="CP022423">
    <property type="protein sequence ID" value="ASM76444.1"/>
    <property type="molecule type" value="Genomic_DNA"/>
</dbReference>
<reference evidence="3 5" key="1">
    <citation type="submission" date="2017-07" db="EMBL/GenBank/DDBJ databases">
        <title>Complete Genome Sequence of the cosmetic ferment Vitreoscilla filiformis (ATCC15551).</title>
        <authorList>
            <person name="Contreras S."/>
            <person name="Sagory-Zalkind P."/>
            <person name="Blanquart H."/>
            <person name="Iltis A."/>
            <person name="Morand S.C."/>
        </authorList>
    </citation>
    <scope>NUCLEOTIDE SEQUENCE [LARGE SCALE GENOMIC DNA]</scope>
    <source>
        <strain evidence="3 5">ATCC 15551</strain>
    </source>
</reference>
<evidence type="ECO:0000313" key="3">
    <source>
        <dbReference type="EMBL" id="ASM76831.1"/>
    </source>
</evidence>
<dbReference type="AlphaFoldDB" id="A0A221KCT6"/>
<evidence type="ECO:0000313" key="4">
    <source>
        <dbReference type="EMBL" id="ASM77319.1"/>
    </source>
</evidence>
<sequence>MNSKSLLLVGSLYARAVGTTGAFFPLLNGKAEITHSLDTQDVPNYGRTGGGKDQILSRVKDVKVELELWRWDKRNWALALGAPESAIVDTAPVVDEAHVAYVGGMVRLNHVASAITGVKDASNAACIEGTDYKLVPGGLIPLEGGSIADGEAIKVSYTKAAYINYQACTRLDAELECFYVGENENDGNKLVTADFHRLYVPPTDKIALMGEKLQSLKLKAELLADTTKGQGLSAFYSLRAQV</sequence>
<evidence type="ECO:0000313" key="2">
    <source>
        <dbReference type="EMBL" id="ASM76444.1"/>
    </source>
</evidence>
<dbReference type="KEGG" id="vff:VITFI_CDS1541"/>
<dbReference type="EMBL" id="CP022423">
    <property type="protein sequence ID" value="ASM77319.1"/>
    <property type="molecule type" value="Genomic_DNA"/>
</dbReference>
<dbReference type="EMBL" id="CP022423">
    <property type="protein sequence ID" value="ASM75882.1"/>
    <property type="molecule type" value="Genomic_DNA"/>
</dbReference>
<dbReference type="KEGG" id="vff:VITFI_CDS1053"/>
<evidence type="ECO:0000313" key="1">
    <source>
        <dbReference type="EMBL" id="ASM75882.1"/>
    </source>
</evidence>
<dbReference type="EMBL" id="CP022423">
    <property type="protein sequence ID" value="ASM76831.1"/>
    <property type="molecule type" value="Genomic_DNA"/>
</dbReference>
<dbReference type="RefSeq" id="WP_089415339.1">
    <property type="nucleotide sequence ID" value="NZ_CP022423.1"/>
</dbReference>
<protein>
    <submittedName>
        <fullName evidence="3">Uncharacterized protein</fullName>
    </submittedName>
</protein>
<dbReference type="KEGG" id="vff:VITFI_CDS0665"/>
<keyword evidence="5" id="KW-1185">Reference proteome</keyword>
<proteinExistence type="predicted"/>
<dbReference type="OrthoDB" id="9178610at2"/>
<dbReference type="KEGG" id="vff:VITFI_CDS0103"/>
<evidence type="ECO:0000313" key="5">
    <source>
        <dbReference type="Proteomes" id="UP000199729"/>
    </source>
</evidence>
<dbReference type="Proteomes" id="UP000199729">
    <property type="component" value="Chromosome"/>
</dbReference>
<name>A0A221KCT6_VITFI</name>
<accession>A0A221KCT6</accession>
<organism evidence="3 5">
    <name type="scientific">Vitreoscilla filiformis</name>
    <dbReference type="NCBI Taxonomy" id="63"/>
    <lineage>
        <taxon>Bacteria</taxon>
        <taxon>Pseudomonadati</taxon>
        <taxon>Pseudomonadota</taxon>
        <taxon>Betaproteobacteria</taxon>
        <taxon>Neisseriales</taxon>
        <taxon>Neisseriaceae</taxon>
        <taxon>Vitreoscilla</taxon>
    </lineage>
</organism>